<dbReference type="PANTHER" id="PTHR43075:SF1">
    <property type="entry name" value="FORMATE LYASE ACTIVATING ENZYME, PUTATIVE (AFU_ORTHOLOGUE AFUA_2G15630)-RELATED"/>
    <property type="match status" value="1"/>
</dbReference>
<dbReference type="PANTHER" id="PTHR43075">
    <property type="entry name" value="FORMATE LYASE ACTIVATING ENZYME, PUTATIVE (AFU_ORTHOLOGUE AFUA_2G15630)-RELATED"/>
    <property type="match status" value="1"/>
</dbReference>
<dbReference type="GO" id="GO:0003824">
    <property type="term" value="F:catalytic activity"/>
    <property type="evidence" value="ECO:0007669"/>
    <property type="project" value="InterPro"/>
</dbReference>
<evidence type="ECO:0000256" key="5">
    <source>
        <dbReference type="PIRSR" id="PIRSR004869-50"/>
    </source>
</evidence>
<dbReference type="InterPro" id="IPR013785">
    <property type="entry name" value="Aldolase_TIM"/>
</dbReference>
<keyword evidence="1 5" id="KW-0949">S-adenosyl-L-methionine</keyword>
<dbReference type="InterPro" id="IPR058240">
    <property type="entry name" value="rSAM_sf"/>
</dbReference>
<dbReference type="SUPFAM" id="SSF102114">
    <property type="entry name" value="Radical SAM enzymes"/>
    <property type="match status" value="1"/>
</dbReference>
<dbReference type="GO" id="GO:0051536">
    <property type="term" value="F:iron-sulfur cluster binding"/>
    <property type="evidence" value="ECO:0007669"/>
    <property type="project" value="UniProtKB-KW"/>
</dbReference>
<keyword evidence="8" id="KW-1185">Reference proteome</keyword>
<feature type="binding site" evidence="5">
    <location>
        <position position="92"/>
    </location>
    <ligand>
        <name>[4Fe-4S] cluster</name>
        <dbReference type="ChEBI" id="CHEBI:49883"/>
        <note>4Fe-4S-S-AdoMet</note>
    </ligand>
</feature>
<evidence type="ECO:0000313" key="7">
    <source>
        <dbReference type="EMBL" id="BBO67130.1"/>
    </source>
</evidence>
<dbReference type="KEGG" id="dalk:DSCA_10600"/>
<dbReference type="InterPro" id="IPR040085">
    <property type="entry name" value="MJ0674-like"/>
</dbReference>
<protein>
    <submittedName>
        <fullName evidence="7">Radical SAM protein</fullName>
    </submittedName>
</protein>
<dbReference type="Proteomes" id="UP000427906">
    <property type="component" value="Chromosome"/>
</dbReference>
<keyword evidence="3 5" id="KW-0408">Iron</keyword>
<feature type="binding site" evidence="5">
    <location>
        <position position="85"/>
    </location>
    <ligand>
        <name>[4Fe-4S] cluster</name>
        <dbReference type="ChEBI" id="CHEBI:49883"/>
        <note>4Fe-4S-S-AdoMet</note>
    </ligand>
</feature>
<dbReference type="EMBL" id="AP021874">
    <property type="protein sequence ID" value="BBO67130.1"/>
    <property type="molecule type" value="Genomic_DNA"/>
</dbReference>
<dbReference type="Gene3D" id="3.20.20.70">
    <property type="entry name" value="Aldolase class I"/>
    <property type="match status" value="1"/>
</dbReference>
<feature type="domain" description="Radical SAM core" evidence="6">
    <location>
        <begin position="80"/>
        <end position="208"/>
    </location>
</feature>
<dbReference type="PIRSF" id="PIRSF004869">
    <property type="entry name" value="PflX_prd"/>
    <property type="match status" value="1"/>
</dbReference>
<dbReference type="InterPro" id="IPR007197">
    <property type="entry name" value="rSAM"/>
</dbReference>
<sequence>MAPFAPAYLEALKTGILERRVNQARKALTGCTLCPRRCGVDRTAGETGICDTGLRAVVASYNAHFGEEAPLVGRSGSGAIFFTHCNLRCNFCQNYEISQLGAGRKMDDDQLASIMLDLQQAGCHNINLVTPSHVVPQILSAVHLAAQRGLTLPLVYNSSGYDSVETLKMLDGIVDIYMPDFKFWDPKVALDTCNAPDYPEVARLALVEMQRQVGDLHIDPTSGLAVKGVLVRHLVLPGGLAGTANIMEFLANSLSRNTYVNVMAQYRPCGKAREMPALAVALSPAEYDQAVRDTRASGISRLDKPRRVFELW</sequence>
<evidence type="ECO:0000256" key="3">
    <source>
        <dbReference type="ARBA" id="ARBA00023004"/>
    </source>
</evidence>
<evidence type="ECO:0000256" key="4">
    <source>
        <dbReference type="ARBA" id="ARBA00023014"/>
    </source>
</evidence>
<dbReference type="AlphaFoldDB" id="A0A5K7YGC2"/>
<name>A0A5K7YGC2_9BACT</name>
<dbReference type="SFLD" id="SFLDG01099">
    <property type="entry name" value="Uncharacterised_Radical_SAM_Su"/>
    <property type="match status" value="1"/>
</dbReference>
<dbReference type="OrthoDB" id="9782387at2"/>
<evidence type="ECO:0000256" key="1">
    <source>
        <dbReference type="ARBA" id="ARBA00022691"/>
    </source>
</evidence>
<evidence type="ECO:0000259" key="6">
    <source>
        <dbReference type="Pfam" id="PF04055"/>
    </source>
</evidence>
<dbReference type="SFLD" id="SFLDS00029">
    <property type="entry name" value="Radical_SAM"/>
    <property type="match status" value="1"/>
</dbReference>
<comment type="cofactor">
    <cofactor evidence="5">
        <name>[4Fe-4S] cluster</name>
        <dbReference type="ChEBI" id="CHEBI:49883"/>
    </cofactor>
    <text evidence="5">Binds 1 [4Fe-4S] cluster. The cluster is coordinated with 3 cysteines and an exchangeable S-adenosyl-L-methionine.</text>
</comment>
<reference evidence="7 8" key="1">
    <citation type="submission" date="2019-11" db="EMBL/GenBank/DDBJ databases">
        <title>Comparative genomics of hydrocarbon-degrading Desulfosarcina strains.</title>
        <authorList>
            <person name="Watanabe M."/>
            <person name="Kojima H."/>
            <person name="Fukui M."/>
        </authorList>
    </citation>
    <scope>NUCLEOTIDE SEQUENCE [LARGE SCALE GENOMIC DNA]</scope>
    <source>
        <strain evidence="7 8">PL12</strain>
    </source>
</reference>
<evidence type="ECO:0000256" key="2">
    <source>
        <dbReference type="ARBA" id="ARBA00022723"/>
    </source>
</evidence>
<gene>
    <name evidence="7" type="ORF">DSCA_10600</name>
</gene>
<proteinExistence type="predicted"/>
<dbReference type="GO" id="GO:0046872">
    <property type="term" value="F:metal ion binding"/>
    <property type="evidence" value="ECO:0007669"/>
    <property type="project" value="UniProtKB-KW"/>
</dbReference>
<keyword evidence="2 5" id="KW-0479">Metal-binding</keyword>
<evidence type="ECO:0000313" key="8">
    <source>
        <dbReference type="Proteomes" id="UP000427906"/>
    </source>
</evidence>
<dbReference type="InterPro" id="IPR016431">
    <property type="entry name" value="Pyrv-formate_lyase-activ_prd"/>
</dbReference>
<keyword evidence="4 5" id="KW-0411">Iron-sulfur</keyword>
<accession>A0A5K7YGC2</accession>
<dbReference type="Pfam" id="PF04055">
    <property type="entry name" value="Radical_SAM"/>
    <property type="match status" value="1"/>
</dbReference>
<organism evidence="7 8">
    <name type="scientific">Desulfosarcina alkanivorans</name>
    <dbReference type="NCBI Taxonomy" id="571177"/>
    <lineage>
        <taxon>Bacteria</taxon>
        <taxon>Pseudomonadati</taxon>
        <taxon>Thermodesulfobacteriota</taxon>
        <taxon>Desulfobacteria</taxon>
        <taxon>Desulfobacterales</taxon>
        <taxon>Desulfosarcinaceae</taxon>
        <taxon>Desulfosarcina</taxon>
    </lineage>
</organism>
<feature type="binding site" evidence="5">
    <location>
        <position position="89"/>
    </location>
    <ligand>
        <name>[4Fe-4S] cluster</name>
        <dbReference type="ChEBI" id="CHEBI:49883"/>
        <note>4Fe-4S-S-AdoMet</note>
    </ligand>
</feature>
<dbReference type="RefSeq" id="WP_155315418.1">
    <property type="nucleotide sequence ID" value="NZ_AP021874.1"/>
</dbReference>